<sequence>MRRVRKGFSGVETPLFESMLAVKDVAEEAKAQEGVPEVVPPTPTPPSPPSPVIPSSPPHQPPCPPQPQDAEVPSLLFQQVLDTCSALARGVEGLENDKAAQQLEIVKHKARVKKLEKIN</sequence>
<feature type="compositionally biased region" description="Pro residues" evidence="2">
    <location>
        <begin position="38"/>
        <end position="67"/>
    </location>
</feature>
<evidence type="ECO:0000313" key="3">
    <source>
        <dbReference type="EMBL" id="GFD18731.1"/>
    </source>
</evidence>
<reference evidence="3" key="1">
    <citation type="journal article" date="2019" name="Sci. Rep.">
        <title>Draft genome of Tanacetum cinerariifolium, the natural source of mosquito coil.</title>
        <authorList>
            <person name="Yamashiro T."/>
            <person name="Shiraishi A."/>
            <person name="Satake H."/>
            <person name="Nakayama K."/>
        </authorList>
    </citation>
    <scope>NUCLEOTIDE SEQUENCE</scope>
</reference>
<feature type="region of interest" description="Disordered" evidence="2">
    <location>
        <begin position="28"/>
        <end position="70"/>
    </location>
</feature>
<feature type="coiled-coil region" evidence="1">
    <location>
        <begin position="91"/>
        <end position="118"/>
    </location>
</feature>
<gene>
    <name evidence="3" type="ORF">Tci_890700</name>
</gene>
<organism evidence="3">
    <name type="scientific">Tanacetum cinerariifolium</name>
    <name type="common">Dalmatian daisy</name>
    <name type="synonym">Chrysanthemum cinerariifolium</name>
    <dbReference type="NCBI Taxonomy" id="118510"/>
    <lineage>
        <taxon>Eukaryota</taxon>
        <taxon>Viridiplantae</taxon>
        <taxon>Streptophyta</taxon>
        <taxon>Embryophyta</taxon>
        <taxon>Tracheophyta</taxon>
        <taxon>Spermatophyta</taxon>
        <taxon>Magnoliopsida</taxon>
        <taxon>eudicotyledons</taxon>
        <taxon>Gunneridae</taxon>
        <taxon>Pentapetalae</taxon>
        <taxon>asterids</taxon>
        <taxon>campanulids</taxon>
        <taxon>Asterales</taxon>
        <taxon>Asteraceae</taxon>
        <taxon>Asteroideae</taxon>
        <taxon>Anthemideae</taxon>
        <taxon>Anthemidinae</taxon>
        <taxon>Tanacetum</taxon>
    </lineage>
</organism>
<dbReference type="EMBL" id="BKCJ011309396">
    <property type="protein sequence ID" value="GFD18731.1"/>
    <property type="molecule type" value="Genomic_DNA"/>
</dbReference>
<feature type="non-terminal residue" evidence="3">
    <location>
        <position position="119"/>
    </location>
</feature>
<proteinExistence type="predicted"/>
<name>A0A699U9W0_TANCI</name>
<dbReference type="AlphaFoldDB" id="A0A699U9W0"/>
<protein>
    <submittedName>
        <fullName evidence="3">Uncharacterized protein</fullName>
    </submittedName>
</protein>
<accession>A0A699U9W0</accession>
<keyword evidence="1" id="KW-0175">Coiled coil</keyword>
<comment type="caution">
    <text evidence="3">The sequence shown here is derived from an EMBL/GenBank/DDBJ whole genome shotgun (WGS) entry which is preliminary data.</text>
</comment>
<evidence type="ECO:0000256" key="2">
    <source>
        <dbReference type="SAM" id="MobiDB-lite"/>
    </source>
</evidence>
<evidence type="ECO:0000256" key="1">
    <source>
        <dbReference type="SAM" id="Coils"/>
    </source>
</evidence>